<dbReference type="PANTHER" id="PTHR38481:SF1">
    <property type="entry name" value="HYALURONATE LYASE"/>
    <property type="match status" value="1"/>
</dbReference>
<dbReference type="PANTHER" id="PTHR38481">
    <property type="entry name" value="HYALURONATE LYASE"/>
    <property type="match status" value="1"/>
</dbReference>
<sequence>MVQISSIYKFRYMSYILIAFILISSEVKLMRKVSMLLAVSLVFSLVGSYIPFYENAILKVEAAAVNQMTNGSFEQTTTTTDAAWSGVTSPVPVGWGLWIPTGSGKAPNKTVNVLLDSTTYHEGSKSILFDAFATSRVSVNQSVTTVTAGKSYRLKVWVKTDNVTGTGAYFRTQYYNTSKVGDGPASAKLLGTKDWTLQQVFMTIPAGVTKLVIEPFLETGKGKVWFDDISLEEYDGITGIALDQTAFSMAKDASVTITPTFTPANAVDKTVIWSSSNPSVATVDSNGKVTGEGVGSSTIMVSTPDGTIKAQCLVNVESAETIQSYSELRLKWYGKLTGGTTYNTADPDIAANLSALAASVSNANTTGHWDTLNKAAGRSYLWNDLSSTTDSAQISSAFGRLKAMALAYSLQGSSLYQNTALRDDIISALDWMYANRYNETKNEYGNWWDWEIGAPQILNDTLVLMFAHLTPVQISKYIKAVDRFVPDPKKRTLNNVTETGANLLDKALVVTMRGVIGSNSAKITQGLDSIGPEFIYTDHGDGVYKDGSLVQHTNIAYTAGYGAVWLNRAADMTFLLNGSPWPVTDPNVNHVYDWVSDTFEPVIYKGLFMDMVNGRGISRQSSGSARGTIVTLLRLAEGAPADVALSIKRMAKEWIQSDTTYANYYEGLPIYELSLVKKLMNDASIQPRGELLKNQVFAGMDRVVHLREGYGFGLSLFSNRISAFEKGNNENLKGWYTGIGMTFLYDQDLTQYRNDFWPTVDSFRLPGTTTDGSGKGTTPVEWKSYMNPKTWVGGSSIDNLYGAAGMDFSLAQSTGSNLQGKKSWFMFDDEIVALGAGISSTTAGPQSVETIIDNRKLNDAGDNALTINGTVKSSQLGWSETMGDVKWAHLAGNAPGSDIGYYFPEASNVYGLREARTGAWKDINSGQSATPVTRNYLSLAFEHGATPSNASYSYVMLPHKNSADTALYSSAPNVEVLSNTTDVHAVREKRLGITALNFWNPATVDFISAQNPASVMVKETDSELTVAVSDPTQTQSTISLELNKAGLSVVRADDTVTVLQTMPSLKLNITVTGSFGKTHVVTFKKDTAAPVTTTNAKSDWQRTAQSVTLTASDDGSGVQKTFYSLDGGAFVEGNNIVVSEEGIHQLQFYSIDNAGNQEAIQTAVIKIDSVGPNIVPTVTMDVYWTDGGSLQFDISDPVSGVASESLELDGVPISRPYSFSPLSLSIGEHAVKVKTVDTAGNETLAAYLLKVRMDVDHLDEAVRYAYQRGWITNQGILNSLLSMIEKIQRIDDDNQKKNEWNELENHIRAQSGKKIDAVFAELLLQAIAQCKS</sequence>
<dbReference type="InterPro" id="IPR058094">
    <property type="entry name" value="Ig-like_OmpL47-like"/>
</dbReference>
<evidence type="ECO:0000256" key="2">
    <source>
        <dbReference type="ARBA" id="ARBA00022729"/>
    </source>
</evidence>
<keyword evidence="7" id="KW-1185">Reference proteome</keyword>
<feature type="transmembrane region" description="Helical" evidence="4">
    <location>
        <begin position="12"/>
        <end position="29"/>
    </location>
</feature>
<dbReference type="SUPFAM" id="SSF49785">
    <property type="entry name" value="Galactose-binding domain-like"/>
    <property type="match status" value="1"/>
</dbReference>
<feature type="transmembrane region" description="Helical" evidence="4">
    <location>
        <begin position="36"/>
        <end position="53"/>
    </location>
</feature>
<dbReference type="EMBL" id="WHOA01000165">
    <property type="protein sequence ID" value="NOU74382.1"/>
    <property type="molecule type" value="Genomic_DNA"/>
</dbReference>
<dbReference type="SUPFAM" id="SSF49863">
    <property type="entry name" value="Hyaluronate lyase-like, C-terminal domain"/>
    <property type="match status" value="1"/>
</dbReference>
<dbReference type="Gene3D" id="2.70.98.10">
    <property type="match status" value="1"/>
</dbReference>
<dbReference type="InterPro" id="IPR008964">
    <property type="entry name" value="Invasin/intimin_cell_adhesion"/>
</dbReference>
<dbReference type="Gene3D" id="2.60.120.260">
    <property type="entry name" value="Galactose-binding domain-like"/>
    <property type="match status" value="1"/>
</dbReference>
<dbReference type="Gene3D" id="2.60.220.10">
    <property type="entry name" value="Polysaccharide lyase family 8-like, C-terminal"/>
    <property type="match status" value="1"/>
</dbReference>
<dbReference type="InterPro" id="IPR011071">
    <property type="entry name" value="Lyase_8-like_C"/>
</dbReference>
<evidence type="ECO:0000256" key="3">
    <source>
        <dbReference type="ARBA" id="ARBA00023239"/>
    </source>
</evidence>
<dbReference type="Gene3D" id="3.30.1920.20">
    <property type="match status" value="1"/>
</dbReference>
<accession>A0ABX1Y0K3</accession>
<dbReference type="SMART" id="SM00635">
    <property type="entry name" value="BID_2"/>
    <property type="match status" value="1"/>
</dbReference>
<dbReference type="InterPro" id="IPR038970">
    <property type="entry name" value="Lyase_8"/>
</dbReference>
<dbReference type="InterPro" id="IPR003343">
    <property type="entry name" value="Big_2"/>
</dbReference>
<gene>
    <name evidence="6" type="ORF">GC098_23800</name>
</gene>
<keyword evidence="4" id="KW-1133">Transmembrane helix</keyword>
<keyword evidence="4" id="KW-0472">Membrane</keyword>
<dbReference type="Pfam" id="PF02278">
    <property type="entry name" value="Lyase_8"/>
    <property type="match status" value="1"/>
</dbReference>
<dbReference type="Pfam" id="PF22637">
    <property type="entry name" value="CBM_4_9_1"/>
    <property type="match status" value="1"/>
</dbReference>
<dbReference type="InterPro" id="IPR008979">
    <property type="entry name" value="Galactose-bd-like_sf"/>
</dbReference>
<dbReference type="Pfam" id="PF02884">
    <property type="entry name" value="Lyase_8_C"/>
    <property type="match status" value="1"/>
</dbReference>
<evidence type="ECO:0000313" key="7">
    <source>
        <dbReference type="Proteomes" id="UP000616779"/>
    </source>
</evidence>
<evidence type="ECO:0000256" key="4">
    <source>
        <dbReference type="SAM" id="Phobius"/>
    </source>
</evidence>
<dbReference type="CDD" id="cd01083">
    <property type="entry name" value="GAG_Lyase"/>
    <property type="match status" value="1"/>
</dbReference>
<dbReference type="Gene3D" id="2.60.40.1080">
    <property type="match status" value="1"/>
</dbReference>
<dbReference type="InterPro" id="IPR012970">
    <property type="entry name" value="Lyase_8_alpha_N"/>
</dbReference>
<comment type="caution">
    <text evidence="6">The sequence shown here is derived from an EMBL/GenBank/DDBJ whole genome shotgun (WGS) entry which is preliminary data.</text>
</comment>
<dbReference type="Pfam" id="PF08124">
    <property type="entry name" value="Lyase_8_N"/>
    <property type="match status" value="1"/>
</dbReference>
<dbReference type="SUPFAM" id="SSF74650">
    <property type="entry name" value="Galactose mutarotase-like"/>
    <property type="match status" value="1"/>
</dbReference>
<dbReference type="NCBIfam" id="NF047446">
    <property type="entry name" value="barrel_OmpL47"/>
    <property type="match status" value="1"/>
</dbReference>
<dbReference type="InterPro" id="IPR054563">
    <property type="entry name" value="HylB-like_N"/>
</dbReference>
<keyword evidence="4" id="KW-0812">Transmembrane</keyword>
<feature type="domain" description="BIG2" evidence="5">
    <location>
        <begin position="236"/>
        <end position="313"/>
    </location>
</feature>
<dbReference type="InterPro" id="IPR014718">
    <property type="entry name" value="GH-type_carb-bd"/>
</dbReference>
<reference evidence="6 7" key="1">
    <citation type="submission" date="2019-10" db="EMBL/GenBank/DDBJ databases">
        <title>Description of Paenibacillus terrestris sp. nov.</title>
        <authorList>
            <person name="Carlier A."/>
            <person name="Qi S."/>
        </authorList>
    </citation>
    <scope>NUCLEOTIDE SEQUENCE [LARGE SCALE GENOMIC DNA]</scope>
    <source>
        <strain evidence="6 7">LMG 31458</strain>
    </source>
</reference>
<dbReference type="SUPFAM" id="SSF49373">
    <property type="entry name" value="Invasin/intimin cell-adhesion fragments"/>
    <property type="match status" value="1"/>
</dbReference>
<dbReference type="InterPro" id="IPR008929">
    <property type="entry name" value="Chondroitin_lyas"/>
</dbReference>
<protein>
    <submittedName>
        <fullName evidence="6">Hyaluronate lyase</fullName>
    </submittedName>
</protein>
<dbReference type="Pfam" id="PF02368">
    <property type="entry name" value="Big_2"/>
    <property type="match status" value="1"/>
</dbReference>
<dbReference type="InterPro" id="IPR011013">
    <property type="entry name" value="Gal_mutarotase_sf_dom"/>
</dbReference>
<dbReference type="SUPFAM" id="SSF48230">
    <property type="entry name" value="Chondroitin AC/alginate lyase"/>
    <property type="match status" value="1"/>
</dbReference>
<dbReference type="Proteomes" id="UP000616779">
    <property type="component" value="Unassembled WGS sequence"/>
</dbReference>
<dbReference type="InterPro" id="IPR003159">
    <property type="entry name" value="Lyase_8_central_dom"/>
</dbReference>
<keyword evidence="3 6" id="KW-0456">Lyase</keyword>
<organism evidence="6 7">
    <name type="scientific">Paenibacillus phytorum</name>
    <dbReference type="NCBI Taxonomy" id="2654977"/>
    <lineage>
        <taxon>Bacteria</taxon>
        <taxon>Bacillati</taxon>
        <taxon>Bacillota</taxon>
        <taxon>Bacilli</taxon>
        <taxon>Bacillales</taxon>
        <taxon>Paenibacillaceae</taxon>
        <taxon>Paenibacillus</taxon>
    </lineage>
</organism>
<keyword evidence="2" id="KW-0732">Signal</keyword>
<dbReference type="GO" id="GO:0016829">
    <property type="term" value="F:lyase activity"/>
    <property type="evidence" value="ECO:0007669"/>
    <property type="project" value="UniProtKB-KW"/>
</dbReference>
<dbReference type="Gene3D" id="1.50.10.100">
    <property type="entry name" value="Chondroitin AC/alginate lyase"/>
    <property type="match status" value="1"/>
</dbReference>
<comment type="similarity">
    <text evidence="1">Belongs to the polysaccharide lyase 8 family.</text>
</comment>
<evidence type="ECO:0000259" key="5">
    <source>
        <dbReference type="SMART" id="SM00635"/>
    </source>
</evidence>
<proteinExistence type="inferred from homology"/>
<name>A0ABX1Y0K3_9BACL</name>
<evidence type="ECO:0000313" key="6">
    <source>
        <dbReference type="EMBL" id="NOU74382.1"/>
    </source>
</evidence>
<evidence type="ECO:0000256" key="1">
    <source>
        <dbReference type="ARBA" id="ARBA00006699"/>
    </source>
</evidence>
<dbReference type="InterPro" id="IPR004103">
    <property type="entry name" value="Lyase_8_C"/>
</dbReference>